<name>A0AAV0QA28_9ROSI</name>
<keyword evidence="3" id="KW-1185">Reference proteome</keyword>
<evidence type="ECO:0000313" key="2">
    <source>
        <dbReference type="EMBL" id="CAI0541924.1"/>
    </source>
</evidence>
<keyword evidence="1" id="KW-1133">Transmembrane helix</keyword>
<sequence length="29" mass="3555">MTRINREMVQIFFCILPIFGLYTLRTQHL</sequence>
<reference evidence="2" key="1">
    <citation type="submission" date="2022-08" db="EMBL/GenBank/DDBJ databases">
        <authorList>
            <person name="Gutierrez-Valencia J."/>
        </authorList>
    </citation>
    <scope>NUCLEOTIDE SEQUENCE</scope>
</reference>
<keyword evidence="1" id="KW-0812">Transmembrane</keyword>
<organism evidence="2 3">
    <name type="scientific">Linum tenue</name>
    <dbReference type="NCBI Taxonomy" id="586396"/>
    <lineage>
        <taxon>Eukaryota</taxon>
        <taxon>Viridiplantae</taxon>
        <taxon>Streptophyta</taxon>
        <taxon>Embryophyta</taxon>
        <taxon>Tracheophyta</taxon>
        <taxon>Spermatophyta</taxon>
        <taxon>Magnoliopsida</taxon>
        <taxon>eudicotyledons</taxon>
        <taxon>Gunneridae</taxon>
        <taxon>Pentapetalae</taxon>
        <taxon>rosids</taxon>
        <taxon>fabids</taxon>
        <taxon>Malpighiales</taxon>
        <taxon>Linaceae</taxon>
        <taxon>Linum</taxon>
    </lineage>
</organism>
<accession>A0AAV0QA28</accession>
<dbReference type="AlphaFoldDB" id="A0AAV0QA28"/>
<comment type="caution">
    <text evidence="2">The sequence shown here is derived from an EMBL/GenBank/DDBJ whole genome shotgun (WGS) entry which is preliminary data.</text>
</comment>
<evidence type="ECO:0000256" key="1">
    <source>
        <dbReference type="SAM" id="Phobius"/>
    </source>
</evidence>
<keyword evidence="1" id="KW-0472">Membrane</keyword>
<dbReference type="Proteomes" id="UP001154282">
    <property type="component" value="Unassembled WGS sequence"/>
</dbReference>
<gene>
    <name evidence="2" type="ORF">LITE_LOCUS42287</name>
</gene>
<evidence type="ECO:0000313" key="3">
    <source>
        <dbReference type="Proteomes" id="UP001154282"/>
    </source>
</evidence>
<proteinExistence type="predicted"/>
<dbReference type="EMBL" id="CAMGYJ010000009">
    <property type="protein sequence ID" value="CAI0541924.1"/>
    <property type="molecule type" value="Genomic_DNA"/>
</dbReference>
<feature type="transmembrane region" description="Helical" evidence="1">
    <location>
        <begin position="7"/>
        <end position="24"/>
    </location>
</feature>
<protein>
    <submittedName>
        <fullName evidence="2">Uncharacterized protein</fullName>
    </submittedName>
</protein>